<evidence type="ECO:0000313" key="2">
    <source>
        <dbReference type="Proteomes" id="UP000095281"/>
    </source>
</evidence>
<feature type="region of interest" description="Disordered" evidence="1">
    <location>
        <begin position="135"/>
        <end position="172"/>
    </location>
</feature>
<protein>
    <submittedName>
        <fullName evidence="3">Uncharacterized protein</fullName>
    </submittedName>
</protein>
<reference evidence="3" key="1">
    <citation type="submission" date="2016-11" db="UniProtKB">
        <authorList>
            <consortium name="WormBaseParasite"/>
        </authorList>
    </citation>
    <scope>IDENTIFICATION</scope>
</reference>
<name>A0A1I8BYQ9_MELHA</name>
<evidence type="ECO:0000313" key="3">
    <source>
        <dbReference type="WBParaSite" id="MhA1_Contig805.frz3.gene7"/>
    </source>
</evidence>
<accession>A0A1I8BYQ9</accession>
<dbReference type="Proteomes" id="UP000095281">
    <property type="component" value="Unplaced"/>
</dbReference>
<evidence type="ECO:0000256" key="1">
    <source>
        <dbReference type="SAM" id="MobiDB-lite"/>
    </source>
</evidence>
<organism evidence="2 3">
    <name type="scientific">Meloidogyne hapla</name>
    <name type="common">Root-knot nematode worm</name>
    <dbReference type="NCBI Taxonomy" id="6305"/>
    <lineage>
        <taxon>Eukaryota</taxon>
        <taxon>Metazoa</taxon>
        <taxon>Ecdysozoa</taxon>
        <taxon>Nematoda</taxon>
        <taxon>Chromadorea</taxon>
        <taxon>Rhabditida</taxon>
        <taxon>Tylenchina</taxon>
        <taxon>Tylenchomorpha</taxon>
        <taxon>Tylenchoidea</taxon>
        <taxon>Meloidogynidae</taxon>
        <taxon>Meloidogyninae</taxon>
        <taxon>Meloidogyne</taxon>
    </lineage>
</organism>
<sequence length="172" mass="19247">MFIIKINFARSSVYSSDFFIINMFCSYMTNQGIKAEYIGGKDCLFEANCATQLFTFPPLCDPNGEVQIHASKLNDGFASRGNFEIPVHLKNSFSTWPWTKFKLNEDEDEPIELNYTIEGDRHRLVNGAGFGGDPVAVIRRRRRREEGSGSGGNGNGEGNRGRARGRGRARRG</sequence>
<dbReference type="AlphaFoldDB" id="A0A1I8BYQ9"/>
<feature type="compositionally biased region" description="Basic residues" evidence="1">
    <location>
        <begin position="161"/>
        <end position="172"/>
    </location>
</feature>
<dbReference type="WBParaSite" id="MhA1_Contig805.frz3.gene7">
    <property type="protein sequence ID" value="MhA1_Contig805.frz3.gene7"/>
    <property type="gene ID" value="MhA1_Contig805.frz3.gene7"/>
</dbReference>
<keyword evidence="2" id="KW-1185">Reference proteome</keyword>
<proteinExistence type="predicted"/>
<feature type="compositionally biased region" description="Gly residues" evidence="1">
    <location>
        <begin position="148"/>
        <end position="158"/>
    </location>
</feature>